<proteinExistence type="predicted"/>
<evidence type="ECO:0000313" key="1">
    <source>
        <dbReference type="EMBL" id="PIM97855.1"/>
    </source>
</evidence>
<gene>
    <name evidence="1" type="ORF">CDL12_29670</name>
</gene>
<accession>A0A2G9FXR3</accession>
<dbReference type="Proteomes" id="UP000231279">
    <property type="component" value="Unassembled WGS sequence"/>
</dbReference>
<dbReference type="AlphaFoldDB" id="A0A2G9FXR3"/>
<keyword evidence="2" id="KW-1185">Reference proteome</keyword>
<reference evidence="2" key="1">
    <citation type="journal article" date="2018" name="Gigascience">
        <title>Genome assembly of the Pink Ipe (Handroanthus impetiginosus, Bignoniaceae), a highly valued, ecologically keystone Neotropical timber forest tree.</title>
        <authorList>
            <person name="Silva-Junior O.B."/>
            <person name="Grattapaglia D."/>
            <person name="Novaes E."/>
            <person name="Collevatti R.G."/>
        </authorList>
    </citation>
    <scope>NUCLEOTIDE SEQUENCE [LARGE SCALE GENOMIC DNA]</scope>
    <source>
        <strain evidence="2">cv. UFG-1</strain>
    </source>
</reference>
<protein>
    <submittedName>
        <fullName evidence="1">Uncharacterized protein</fullName>
    </submittedName>
</protein>
<organism evidence="1 2">
    <name type="scientific">Handroanthus impetiginosus</name>
    <dbReference type="NCBI Taxonomy" id="429701"/>
    <lineage>
        <taxon>Eukaryota</taxon>
        <taxon>Viridiplantae</taxon>
        <taxon>Streptophyta</taxon>
        <taxon>Embryophyta</taxon>
        <taxon>Tracheophyta</taxon>
        <taxon>Spermatophyta</taxon>
        <taxon>Magnoliopsida</taxon>
        <taxon>eudicotyledons</taxon>
        <taxon>Gunneridae</taxon>
        <taxon>Pentapetalae</taxon>
        <taxon>asterids</taxon>
        <taxon>lamiids</taxon>
        <taxon>Lamiales</taxon>
        <taxon>Bignoniaceae</taxon>
        <taxon>Crescentiina</taxon>
        <taxon>Tabebuia alliance</taxon>
        <taxon>Handroanthus</taxon>
    </lineage>
</organism>
<dbReference type="OrthoDB" id="1936426at2759"/>
<dbReference type="EMBL" id="NKXS01009044">
    <property type="protein sequence ID" value="PIM97855.1"/>
    <property type="molecule type" value="Genomic_DNA"/>
</dbReference>
<sequence>MKKGCRRMWWVVPCRSKKSLKRESSMDIQEILNMKLETIKEEPDENKSLSKKMMKKKIHFKKPFISELIHKESYIVFMTGFASKSGLTGLPIN</sequence>
<evidence type="ECO:0000313" key="2">
    <source>
        <dbReference type="Proteomes" id="UP000231279"/>
    </source>
</evidence>
<comment type="caution">
    <text evidence="1">The sequence shown here is derived from an EMBL/GenBank/DDBJ whole genome shotgun (WGS) entry which is preliminary data.</text>
</comment>
<name>A0A2G9FXR3_9LAMI</name>